<keyword evidence="1" id="KW-0732">Signal</keyword>
<gene>
    <name evidence="2" type="ORF">HOP60_19965</name>
</gene>
<evidence type="ECO:0008006" key="4">
    <source>
        <dbReference type="Google" id="ProtNLM"/>
    </source>
</evidence>
<dbReference type="EMBL" id="JABFTQ010000017">
    <property type="protein sequence ID" value="MCE8048993.1"/>
    <property type="molecule type" value="Genomic_DNA"/>
</dbReference>
<organism evidence="2 3">
    <name type="scientific">Billgrantia desiderata</name>
    <dbReference type="NCBI Taxonomy" id="52021"/>
    <lineage>
        <taxon>Bacteria</taxon>
        <taxon>Pseudomonadati</taxon>
        <taxon>Pseudomonadota</taxon>
        <taxon>Gammaproteobacteria</taxon>
        <taxon>Oceanospirillales</taxon>
        <taxon>Halomonadaceae</taxon>
        <taxon>Billgrantia</taxon>
    </lineage>
</organism>
<evidence type="ECO:0000313" key="3">
    <source>
        <dbReference type="Proteomes" id="UP001320154"/>
    </source>
</evidence>
<accession>A0ABS9B9T1</accession>
<proteinExistence type="predicted"/>
<reference evidence="2 3" key="1">
    <citation type="journal article" date="2021" name="Front. Microbiol.">
        <title>Aerobic Denitrification and Heterotrophic Sulfur Oxidation in the Genus Halomonas Revealed by Six Novel Species Characterizations and Genome-Based Analysis.</title>
        <authorList>
            <person name="Wang L."/>
            <person name="Shao Z."/>
        </authorList>
    </citation>
    <scope>NUCLEOTIDE SEQUENCE [LARGE SCALE GENOMIC DNA]</scope>
    <source>
        <strain evidence="2 3">MCCC 1A05748</strain>
    </source>
</reference>
<dbReference type="RefSeq" id="WP_234251500.1">
    <property type="nucleotide sequence ID" value="NZ_JABFTQ010000017.1"/>
</dbReference>
<evidence type="ECO:0000313" key="2">
    <source>
        <dbReference type="EMBL" id="MCE8048993.1"/>
    </source>
</evidence>
<protein>
    <recommendedName>
        <fullName evidence="4">Carboxypeptidase regulatory-like domain-containing protein</fullName>
    </recommendedName>
</protein>
<comment type="caution">
    <text evidence="2">The sequence shown here is derived from an EMBL/GenBank/DDBJ whole genome shotgun (WGS) entry which is preliminary data.</text>
</comment>
<dbReference type="Proteomes" id="UP001320154">
    <property type="component" value="Unassembled WGS sequence"/>
</dbReference>
<keyword evidence="3" id="KW-1185">Reference proteome</keyword>
<feature type="chain" id="PRO_5045404735" description="Carboxypeptidase regulatory-like domain-containing protein" evidence="1">
    <location>
        <begin position="27"/>
        <end position="137"/>
    </location>
</feature>
<feature type="signal peptide" evidence="1">
    <location>
        <begin position="1"/>
        <end position="26"/>
    </location>
</feature>
<name>A0ABS9B9T1_9GAMM</name>
<dbReference type="SUPFAM" id="SSF89260">
    <property type="entry name" value="Collagen-binding domain"/>
    <property type="match status" value="1"/>
</dbReference>
<sequence length="137" mass="14710">MKRATPVWAALMTTVLALGMTSQASAMPNNGPFNLEEGNTPSRLFSGVDHYRLQVSDTANVTINSRGWNTGGGSHSGLTAVLRDGSGNVVTQTRRNGGDFTISRQLSPGDYTLEVHANRFGGRADTTDYYTLTTQIN</sequence>
<evidence type="ECO:0000256" key="1">
    <source>
        <dbReference type="SAM" id="SignalP"/>
    </source>
</evidence>
<dbReference type="Gene3D" id="2.60.120.380">
    <property type="match status" value="1"/>
</dbReference>